<proteinExistence type="predicted"/>
<protein>
    <submittedName>
        <fullName evidence="2">Uncharacterized protein</fullName>
    </submittedName>
</protein>
<dbReference type="AlphaFoldDB" id="A0A034WNE7"/>
<dbReference type="EMBL" id="GAKP01002783">
    <property type="protein sequence ID" value="JAC56169.1"/>
    <property type="molecule type" value="Transcribed_RNA"/>
</dbReference>
<accession>A0A034WNE7</accession>
<feature type="region of interest" description="Disordered" evidence="1">
    <location>
        <begin position="103"/>
        <end position="127"/>
    </location>
</feature>
<evidence type="ECO:0000313" key="2">
    <source>
        <dbReference type="EMBL" id="JAC56169.1"/>
    </source>
</evidence>
<organism evidence="2">
    <name type="scientific">Bactrocera dorsalis</name>
    <name type="common">Oriental fruit fly</name>
    <name type="synonym">Dacus dorsalis</name>
    <dbReference type="NCBI Taxonomy" id="27457"/>
    <lineage>
        <taxon>Eukaryota</taxon>
        <taxon>Metazoa</taxon>
        <taxon>Ecdysozoa</taxon>
        <taxon>Arthropoda</taxon>
        <taxon>Hexapoda</taxon>
        <taxon>Insecta</taxon>
        <taxon>Pterygota</taxon>
        <taxon>Neoptera</taxon>
        <taxon>Endopterygota</taxon>
        <taxon>Diptera</taxon>
        <taxon>Brachycera</taxon>
        <taxon>Muscomorpha</taxon>
        <taxon>Tephritoidea</taxon>
        <taxon>Tephritidae</taxon>
        <taxon>Bactrocera</taxon>
        <taxon>Bactrocera</taxon>
    </lineage>
</organism>
<reference evidence="2" key="1">
    <citation type="journal article" date="2014" name="BMC Genomics">
        <title>Characterizing the developmental transcriptome of the oriental fruit fly, Bactrocera dorsalis (Diptera: Tephritidae) through comparative genomic analysis with Drosophila melanogaster utilizing modENCODE datasets.</title>
        <authorList>
            <person name="Geib S.M."/>
            <person name="Calla B."/>
            <person name="Hall B."/>
            <person name="Hou S."/>
            <person name="Manoukis N.C."/>
        </authorList>
    </citation>
    <scope>NUCLEOTIDE SEQUENCE</scope>
    <source>
        <strain evidence="2">Punador</strain>
    </source>
</reference>
<sequence>MSVLQFLKRSINLNQPTLKLLGARHKVYHRTNKDDKKSIRDYDDGYYYRNGEEQYAQTLRNRQAEVLRFDDIYYKLSRNRRKFNQTHIDFPNCTCAEDLKEYEKAKGKQPLPETASPVKDPYRLYSM</sequence>
<name>A0A034WNE7_BACDO</name>
<evidence type="ECO:0000256" key="1">
    <source>
        <dbReference type="SAM" id="MobiDB-lite"/>
    </source>
</evidence>